<name>A0A4U2PZ20_9BACL</name>
<evidence type="ECO:0000259" key="1">
    <source>
        <dbReference type="Pfam" id="PF20247"/>
    </source>
</evidence>
<dbReference type="CDD" id="cd21173">
    <property type="entry name" value="NucC-like"/>
    <property type="match status" value="1"/>
</dbReference>
<feature type="domain" description="DUF6602" evidence="1">
    <location>
        <begin position="46"/>
        <end position="130"/>
    </location>
</feature>
<protein>
    <recommendedName>
        <fullName evidence="1">DUF6602 domain-containing protein</fullName>
    </recommendedName>
</protein>
<dbReference type="Pfam" id="PF20247">
    <property type="entry name" value="DUF6602"/>
    <property type="match status" value="1"/>
</dbReference>
<evidence type="ECO:0000313" key="2">
    <source>
        <dbReference type="EMBL" id="TKH43950.1"/>
    </source>
</evidence>
<dbReference type="InterPro" id="IPR046537">
    <property type="entry name" value="DUF6602"/>
</dbReference>
<accession>A0A4U2PZ20</accession>
<comment type="caution">
    <text evidence="2">The sequence shown here is derived from an EMBL/GenBank/DDBJ whole genome shotgun (WGS) entry which is preliminary data.</text>
</comment>
<dbReference type="RefSeq" id="WP_137061811.1">
    <property type="nucleotide sequence ID" value="NZ_PNXQ01000012.1"/>
</dbReference>
<dbReference type="Proteomes" id="UP000308114">
    <property type="component" value="Unassembled WGS sequence"/>
</dbReference>
<organism evidence="2 3">
    <name type="scientific">Paenibacillus terrae</name>
    <dbReference type="NCBI Taxonomy" id="159743"/>
    <lineage>
        <taxon>Bacteria</taxon>
        <taxon>Bacillati</taxon>
        <taxon>Bacillota</taxon>
        <taxon>Bacilli</taxon>
        <taxon>Bacillales</taxon>
        <taxon>Paenibacillaceae</taxon>
        <taxon>Paenibacillus</taxon>
    </lineage>
</organism>
<evidence type="ECO:0000313" key="3">
    <source>
        <dbReference type="Proteomes" id="UP000308114"/>
    </source>
</evidence>
<sequence>MPKKKRSHRSIQQEIKEDATKVIQQISENYIHLEKSITSQLNMAAERHHVTSGTFREDIWKSLFEQIIPRKFSIEQSVFLIDSHGHVSKEVDLAIFDEQYTPYIFRHGRIKYIPIEAVAVVVQCKSKNVKGKDMKVLTDWSRSITKLNTSLRSITRMFNGIAMGEYSYESDKGKLLLPMTKEENGNEPKPDVRKKLTQTSTRPIQILCHTLSKCSTPYIEPFDINIHPEGDRLKVRLSSRLQDLASWSDALNHKENVNYDDIKAKFKAENPSSELGKALLMENYRVYEDQVKQQEIALLSLTFQLNQLLMLINNPILFPHMAYVNMFNNNGK</sequence>
<dbReference type="EMBL" id="PNXQ01000012">
    <property type="protein sequence ID" value="TKH43950.1"/>
    <property type="molecule type" value="Genomic_DNA"/>
</dbReference>
<dbReference type="AlphaFoldDB" id="A0A4U2PZ20"/>
<proteinExistence type="predicted"/>
<gene>
    <name evidence="2" type="ORF">C1I60_11370</name>
</gene>
<reference evidence="2 3" key="1">
    <citation type="submission" date="2018-01" db="EMBL/GenBank/DDBJ databases">
        <title>Bacillales members from the olive rhizosphere are effective biological control agents against Verticillium dahliae.</title>
        <authorList>
            <person name="Gomez-Lama C."/>
            <person name="Legarda G."/>
            <person name="Ruano-Rosa D."/>
            <person name="Pizarro-Tobias P."/>
            <person name="Valverde-Corredor A."/>
            <person name="Niqui J.L."/>
            <person name="Trivino J.C."/>
            <person name="Roca A."/>
            <person name="Mercado-Blanco J."/>
        </authorList>
    </citation>
    <scope>NUCLEOTIDE SEQUENCE [LARGE SCALE GENOMIC DNA]</scope>
    <source>
        <strain evidence="2 3">PIC167</strain>
    </source>
</reference>